<dbReference type="SUPFAM" id="SSF81383">
    <property type="entry name" value="F-box domain"/>
    <property type="match status" value="1"/>
</dbReference>
<dbReference type="InterPro" id="IPR001810">
    <property type="entry name" value="F-box_dom"/>
</dbReference>
<dbReference type="Pfam" id="PF00646">
    <property type="entry name" value="F-box"/>
    <property type="match status" value="1"/>
</dbReference>
<evidence type="ECO:0000259" key="1">
    <source>
        <dbReference type="PROSITE" id="PS50181"/>
    </source>
</evidence>
<dbReference type="Pfam" id="PF07734">
    <property type="entry name" value="FBA_1"/>
    <property type="match status" value="1"/>
</dbReference>
<dbReference type="PROSITE" id="PS50181">
    <property type="entry name" value="FBOX"/>
    <property type="match status" value="1"/>
</dbReference>
<evidence type="ECO:0000313" key="3">
    <source>
        <dbReference type="Proteomes" id="UP000249390"/>
    </source>
</evidence>
<dbReference type="Gene3D" id="1.20.1280.50">
    <property type="match status" value="1"/>
</dbReference>
<dbReference type="InterPro" id="IPR006527">
    <property type="entry name" value="F-box-assoc_dom_typ1"/>
</dbReference>
<keyword evidence="3" id="KW-1185">Reference proteome</keyword>
<proteinExistence type="predicted"/>
<dbReference type="InterPro" id="IPR050796">
    <property type="entry name" value="SCF_F-box_component"/>
</dbReference>
<gene>
    <name evidence="2" type="ORF">DM860_008493</name>
</gene>
<protein>
    <recommendedName>
        <fullName evidence="1">F-box domain-containing protein</fullName>
    </recommendedName>
</protein>
<dbReference type="CDD" id="cd22157">
    <property type="entry name" value="F-box_AtFBW1-like"/>
    <property type="match status" value="1"/>
</dbReference>
<dbReference type="InterPro" id="IPR036047">
    <property type="entry name" value="F-box-like_dom_sf"/>
</dbReference>
<sequence>MKGAGSLYFPEEIVINILKNLPAQSLVRFQLVCKSWRKIIKMPSFLTLHADHISGNHEGSILFHLQRERGLGLHFLEYQDMLVKELPDPFINIPNSLKEVGIACSSDGVVCLRCPKPPQTSHIYTENLSPPSLICWNPVLLDAALIPPAFTADFRGMFFVGLCFNPGSVDYKIVMIATDIGVLKIYRAQLYSSTSTGWKELSLDPLKVIKGLCMLRYHTVSTKGSMYWLGSHGKIIAFNTTSENFSLIDMPSGKLDPLSCRLSVFRTNLCMLFDSSYGRGEIEWWLRDSESWVEKSTKRPPALHLCPIDIGKHNMLCFLNAPRYDNQRSRVCSFMMLDLSTLSHKRFDVESKTFYVVQHIQTLLPVGGKKKRCKIWTC</sequence>
<name>A0A328D540_9ASTE</name>
<reference evidence="2 3" key="1">
    <citation type="submission" date="2018-06" db="EMBL/GenBank/DDBJ databases">
        <title>The Genome of Cuscuta australis (Dodder) Provides Insight into the Evolution of Plant Parasitism.</title>
        <authorList>
            <person name="Liu H."/>
        </authorList>
    </citation>
    <scope>NUCLEOTIDE SEQUENCE [LARGE SCALE GENOMIC DNA]</scope>
    <source>
        <strain evidence="3">cv. Yunnan</strain>
        <tissue evidence="2">Vines</tissue>
    </source>
</reference>
<dbReference type="AlphaFoldDB" id="A0A328D540"/>
<accession>A0A328D540</accession>
<dbReference type="Proteomes" id="UP000249390">
    <property type="component" value="Unassembled WGS sequence"/>
</dbReference>
<feature type="domain" description="F-box" evidence="1">
    <location>
        <begin position="3"/>
        <end position="48"/>
    </location>
</feature>
<dbReference type="PANTHER" id="PTHR31672:SF13">
    <property type="entry name" value="F-BOX PROTEIN CPR30-LIKE"/>
    <property type="match status" value="1"/>
</dbReference>
<organism evidence="2 3">
    <name type="scientific">Cuscuta australis</name>
    <dbReference type="NCBI Taxonomy" id="267555"/>
    <lineage>
        <taxon>Eukaryota</taxon>
        <taxon>Viridiplantae</taxon>
        <taxon>Streptophyta</taxon>
        <taxon>Embryophyta</taxon>
        <taxon>Tracheophyta</taxon>
        <taxon>Spermatophyta</taxon>
        <taxon>Magnoliopsida</taxon>
        <taxon>eudicotyledons</taxon>
        <taxon>Gunneridae</taxon>
        <taxon>Pentapetalae</taxon>
        <taxon>asterids</taxon>
        <taxon>lamiids</taxon>
        <taxon>Solanales</taxon>
        <taxon>Convolvulaceae</taxon>
        <taxon>Cuscuteae</taxon>
        <taxon>Cuscuta</taxon>
        <taxon>Cuscuta subgen. Grammica</taxon>
        <taxon>Cuscuta sect. Cleistogrammica</taxon>
    </lineage>
</organism>
<dbReference type="SMART" id="SM00256">
    <property type="entry name" value="FBOX"/>
    <property type="match status" value="1"/>
</dbReference>
<dbReference type="EMBL" id="NQVE01000192">
    <property type="protein sequence ID" value="RAL40795.1"/>
    <property type="molecule type" value="Genomic_DNA"/>
</dbReference>
<evidence type="ECO:0000313" key="2">
    <source>
        <dbReference type="EMBL" id="RAL40795.1"/>
    </source>
</evidence>
<comment type="caution">
    <text evidence="2">The sequence shown here is derived from an EMBL/GenBank/DDBJ whole genome shotgun (WGS) entry which is preliminary data.</text>
</comment>
<dbReference type="PANTHER" id="PTHR31672">
    <property type="entry name" value="BNACNNG10540D PROTEIN"/>
    <property type="match status" value="1"/>
</dbReference>